<dbReference type="KEGG" id="nhu:H0264_14140"/>
<gene>
    <name evidence="2" type="ORF">H0264_14140</name>
</gene>
<dbReference type="EMBL" id="CP059399">
    <property type="protein sequence ID" value="QLY33213.1"/>
    <property type="molecule type" value="Genomic_DNA"/>
</dbReference>
<evidence type="ECO:0008006" key="4">
    <source>
        <dbReference type="Google" id="ProtNLM"/>
    </source>
</evidence>
<protein>
    <recommendedName>
        <fullName evidence="4">Secreted protein</fullName>
    </recommendedName>
</protein>
<organism evidence="2 3">
    <name type="scientific">Nocardia huaxiensis</name>
    <dbReference type="NCBI Taxonomy" id="2755382"/>
    <lineage>
        <taxon>Bacteria</taxon>
        <taxon>Bacillati</taxon>
        <taxon>Actinomycetota</taxon>
        <taxon>Actinomycetes</taxon>
        <taxon>Mycobacteriales</taxon>
        <taxon>Nocardiaceae</taxon>
        <taxon>Nocardia</taxon>
    </lineage>
</organism>
<dbReference type="Proteomes" id="UP000515512">
    <property type="component" value="Chromosome"/>
</dbReference>
<accession>A0A7D6VEJ7</accession>
<evidence type="ECO:0000313" key="3">
    <source>
        <dbReference type="Proteomes" id="UP000515512"/>
    </source>
</evidence>
<reference evidence="2 3" key="1">
    <citation type="submission" date="2020-07" db="EMBL/GenBank/DDBJ databases">
        <authorList>
            <person name="Zhuang K."/>
            <person name="Ran Y."/>
        </authorList>
    </citation>
    <scope>NUCLEOTIDE SEQUENCE [LARGE SCALE GENOMIC DNA]</scope>
    <source>
        <strain evidence="2 3">WCH-YHL-001</strain>
    </source>
</reference>
<feature type="signal peptide" evidence="1">
    <location>
        <begin position="1"/>
        <end position="20"/>
    </location>
</feature>
<feature type="chain" id="PRO_5039628182" description="Secreted protein" evidence="1">
    <location>
        <begin position="21"/>
        <end position="123"/>
    </location>
</feature>
<proteinExistence type="predicted"/>
<evidence type="ECO:0000256" key="1">
    <source>
        <dbReference type="SAM" id="SignalP"/>
    </source>
</evidence>
<sequence>MRARALAIAGAMASALTLTATGLAAAEPASEITVDGLYLVNVDLKPGTYQADGTPNEGGCWWKRLWKVQQPGDYPDPNYYLIASDFTRTHPVRVEIKSTDVAFSTENCGAWRMVPPVSTGSFG</sequence>
<name>A0A7D6VEJ7_9NOCA</name>
<dbReference type="AlphaFoldDB" id="A0A7D6VEJ7"/>
<keyword evidence="1" id="KW-0732">Signal</keyword>
<keyword evidence="3" id="KW-1185">Reference proteome</keyword>
<evidence type="ECO:0000313" key="2">
    <source>
        <dbReference type="EMBL" id="QLY33213.1"/>
    </source>
</evidence>